<protein>
    <submittedName>
        <fullName evidence="2">Uncharacterized protein</fullName>
    </submittedName>
</protein>
<reference evidence="2" key="1">
    <citation type="submission" date="2022-01" db="EMBL/GenBank/DDBJ databases">
        <authorList>
            <person name="King R."/>
        </authorList>
    </citation>
    <scope>NUCLEOTIDE SEQUENCE</scope>
</reference>
<sequence>MSPRYKQLMEENNGLSGSTGSEHEPNTDKSENDFIYPRRRYKKRLGNAQPLTNSNFVGGDRKVWLYLYRVKRECDENAILRYIKTKDGFENLLITVRELPTDQNKLKCFVVTAPLQKKDTMYDPNGLILRSTGLF</sequence>
<evidence type="ECO:0000313" key="2">
    <source>
        <dbReference type="EMBL" id="CAG9770267.1"/>
    </source>
</evidence>
<dbReference type="Proteomes" id="UP001152799">
    <property type="component" value="Chromosome 6"/>
</dbReference>
<dbReference type="OrthoDB" id="6784133at2759"/>
<dbReference type="AlphaFoldDB" id="A0A9N9QRG3"/>
<name>A0A9N9QRG3_9CUCU</name>
<feature type="compositionally biased region" description="Basic and acidic residues" evidence="1">
    <location>
        <begin position="21"/>
        <end position="32"/>
    </location>
</feature>
<keyword evidence="3" id="KW-1185">Reference proteome</keyword>
<gene>
    <name evidence="2" type="ORF">CEUTPL_LOCUS10722</name>
</gene>
<feature type="region of interest" description="Disordered" evidence="1">
    <location>
        <begin position="1"/>
        <end position="35"/>
    </location>
</feature>
<accession>A0A9N9QRG3</accession>
<proteinExistence type="predicted"/>
<evidence type="ECO:0000256" key="1">
    <source>
        <dbReference type="SAM" id="MobiDB-lite"/>
    </source>
</evidence>
<dbReference type="EMBL" id="OU892282">
    <property type="protein sequence ID" value="CAG9770267.1"/>
    <property type="molecule type" value="Genomic_DNA"/>
</dbReference>
<evidence type="ECO:0000313" key="3">
    <source>
        <dbReference type="Proteomes" id="UP001152799"/>
    </source>
</evidence>
<organism evidence="2 3">
    <name type="scientific">Ceutorhynchus assimilis</name>
    <name type="common">cabbage seed weevil</name>
    <dbReference type="NCBI Taxonomy" id="467358"/>
    <lineage>
        <taxon>Eukaryota</taxon>
        <taxon>Metazoa</taxon>
        <taxon>Ecdysozoa</taxon>
        <taxon>Arthropoda</taxon>
        <taxon>Hexapoda</taxon>
        <taxon>Insecta</taxon>
        <taxon>Pterygota</taxon>
        <taxon>Neoptera</taxon>
        <taxon>Endopterygota</taxon>
        <taxon>Coleoptera</taxon>
        <taxon>Polyphaga</taxon>
        <taxon>Cucujiformia</taxon>
        <taxon>Curculionidae</taxon>
        <taxon>Ceutorhynchinae</taxon>
        <taxon>Ceutorhynchus</taxon>
    </lineage>
</organism>